<keyword evidence="2" id="KW-0732">Signal</keyword>
<keyword evidence="5" id="KW-1185">Reference proteome</keyword>
<protein>
    <recommendedName>
        <fullName evidence="3">Extensin-like C-terminal domain-containing protein</fullName>
    </recommendedName>
</protein>
<evidence type="ECO:0000256" key="2">
    <source>
        <dbReference type="SAM" id="SignalP"/>
    </source>
</evidence>
<accession>A0A7W6PNY8</accession>
<organism evidence="4 5">
    <name type="scientific">Rhizobium rhizoryzae</name>
    <dbReference type="NCBI Taxonomy" id="451876"/>
    <lineage>
        <taxon>Bacteria</taxon>
        <taxon>Pseudomonadati</taxon>
        <taxon>Pseudomonadota</taxon>
        <taxon>Alphaproteobacteria</taxon>
        <taxon>Hyphomicrobiales</taxon>
        <taxon>Rhizobiaceae</taxon>
        <taxon>Rhizobium/Agrobacterium group</taxon>
        <taxon>Rhizobium</taxon>
    </lineage>
</organism>
<reference evidence="4 5" key="1">
    <citation type="submission" date="2020-08" db="EMBL/GenBank/DDBJ databases">
        <title>Genomic Encyclopedia of Type Strains, Phase IV (KMG-IV): sequencing the most valuable type-strain genomes for metagenomic binning, comparative biology and taxonomic classification.</title>
        <authorList>
            <person name="Goeker M."/>
        </authorList>
    </citation>
    <scope>NUCLEOTIDE SEQUENCE [LARGE SCALE GENOMIC DNA]</scope>
    <source>
        <strain evidence="4 5">DSM 29514</strain>
    </source>
</reference>
<name>A0A7W6PNY8_9HYPH</name>
<dbReference type="Pfam" id="PF06904">
    <property type="entry name" value="Extensin-like_C"/>
    <property type="match status" value="1"/>
</dbReference>
<feature type="signal peptide" evidence="2">
    <location>
        <begin position="1"/>
        <end position="25"/>
    </location>
</feature>
<feature type="chain" id="PRO_5031448011" description="Extensin-like C-terminal domain-containing protein" evidence="2">
    <location>
        <begin position="26"/>
        <end position="453"/>
    </location>
</feature>
<dbReference type="AlphaFoldDB" id="A0A7W6PNY8"/>
<proteinExistence type="predicted"/>
<feature type="region of interest" description="Disordered" evidence="1">
    <location>
        <begin position="204"/>
        <end position="238"/>
    </location>
</feature>
<feature type="domain" description="Extensin-like C-terminal" evidence="3">
    <location>
        <begin position="274"/>
        <end position="452"/>
    </location>
</feature>
<evidence type="ECO:0000256" key="1">
    <source>
        <dbReference type="SAM" id="MobiDB-lite"/>
    </source>
</evidence>
<dbReference type="Proteomes" id="UP000519897">
    <property type="component" value="Unassembled WGS sequence"/>
</dbReference>
<feature type="region of interest" description="Disordered" evidence="1">
    <location>
        <begin position="154"/>
        <end position="189"/>
    </location>
</feature>
<evidence type="ECO:0000313" key="5">
    <source>
        <dbReference type="Proteomes" id="UP000519897"/>
    </source>
</evidence>
<comment type="caution">
    <text evidence="4">The sequence shown here is derived from an EMBL/GenBank/DDBJ whole genome shotgun (WGS) entry which is preliminary data.</text>
</comment>
<sequence length="453" mass="49050">MAYALNTRRAVAFLMISTMLVGCTADGLVPPAPIDRGTRVSAIPPGRVPVQQVPSMDAYAAPAQQPVGQVGTVYESAAQPMPPAATTRQARLPMIDSDEAMTQPRQMGEPPKTLGTLTYDANGVNMDAALGVGGGQPAPHVVGLAEEQNNDIAEGNASQPVVDGIGTDAPVQRNRPTQRSAQPYATSAPVQPAQDLYLQNQPQQNSLAPKRVQQPVRGDLAATPPRWSDSRPVVAPSRIEPEPQQVAMLMPRNPTIAQQSSRTDASPMPASEASCRAQLKRMGVLYRDKPQISDGPSCGIDYPVELYGLSGGVQVKPAVTLNCQTTLAFAQWVKNELVPSSRVRYWSGIGKIEPMGGYSCRRMNNSRQRYNPMSEHARGNAIDVGKFVLKNGHEIDVRKKGLFSFREGALLKAVRDDSCKYFNTVLGPGSNAEHWNHFHFDLRSRASGNRYCD</sequence>
<gene>
    <name evidence="4" type="ORF">GGQ72_000412</name>
</gene>
<feature type="compositionally biased region" description="Polar residues" evidence="1">
    <location>
        <begin position="174"/>
        <end position="189"/>
    </location>
</feature>
<evidence type="ECO:0000259" key="3">
    <source>
        <dbReference type="Pfam" id="PF06904"/>
    </source>
</evidence>
<evidence type="ECO:0000313" key="4">
    <source>
        <dbReference type="EMBL" id="MBB4141913.1"/>
    </source>
</evidence>
<dbReference type="RefSeq" id="WP_165135590.1">
    <property type="nucleotide sequence ID" value="NZ_CP049250.1"/>
</dbReference>
<dbReference type="EMBL" id="JACIEC010000001">
    <property type="protein sequence ID" value="MBB4141913.1"/>
    <property type="molecule type" value="Genomic_DNA"/>
</dbReference>
<dbReference type="InterPro" id="IPR009683">
    <property type="entry name" value="Extensin-like_C"/>
</dbReference>